<sequence>MYYIRLSEEDPNSIVYYCRNCGHENKNISLDSVTISKTNFKHNKQKYNSIINKYTKMDPTLPRINTIKCPNQSCVSNEAGKEKEREVIYLRYDDINMNFVYMCSKCDTVWNTEQSMS</sequence>
<evidence type="ECO:0000313" key="1">
    <source>
        <dbReference type="EMBL" id="QHT33419.1"/>
    </source>
</evidence>
<protein>
    <recommendedName>
        <fullName evidence="2">DNA-directed RNA polymerase M/15kDa subunit domain-containing protein</fullName>
    </recommendedName>
</protein>
<dbReference type="Gene3D" id="2.20.25.10">
    <property type="match status" value="1"/>
</dbReference>
<accession>A0A6C0EYN3</accession>
<dbReference type="AlphaFoldDB" id="A0A6C0EYN3"/>
<evidence type="ECO:0008006" key="2">
    <source>
        <dbReference type="Google" id="ProtNLM"/>
    </source>
</evidence>
<reference evidence="1" key="1">
    <citation type="journal article" date="2020" name="Nature">
        <title>Giant virus diversity and host interactions through global metagenomics.</title>
        <authorList>
            <person name="Schulz F."/>
            <person name="Roux S."/>
            <person name="Paez-Espino D."/>
            <person name="Jungbluth S."/>
            <person name="Walsh D.A."/>
            <person name="Denef V.J."/>
            <person name="McMahon K.D."/>
            <person name="Konstantinidis K.T."/>
            <person name="Eloe-Fadrosh E.A."/>
            <person name="Kyrpides N.C."/>
            <person name="Woyke T."/>
        </authorList>
    </citation>
    <scope>NUCLEOTIDE SEQUENCE</scope>
    <source>
        <strain evidence="1">GVMAG-M-3300009161-36</strain>
    </source>
</reference>
<name>A0A6C0EYN3_9ZZZZ</name>
<organism evidence="1">
    <name type="scientific">viral metagenome</name>
    <dbReference type="NCBI Taxonomy" id="1070528"/>
    <lineage>
        <taxon>unclassified sequences</taxon>
        <taxon>metagenomes</taxon>
        <taxon>organismal metagenomes</taxon>
    </lineage>
</organism>
<dbReference type="EMBL" id="MN738968">
    <property type="protein sequence ID" value="QHT33419.1"/>
    <property type="molecule type" value="Genomic_DNA"/>
</dbReference>
<proteinExistence type="predicted"/>